<accession>A0A699J3U7</accession>
<proteinExistence type="predicted"/>
<dbReference type="GO" id="GO:0003676">
    <property type="term" value="F:nucleic acid binding"/>
    <property type="evidence" value="ECO:0007669"/>
    <property type="project" value="InterPro"/>
</dbReference>
<dbReference type="InterPro" id="IPR036875">
    <property type="entry name" value="Znf_CCHC_sf"/>
</dbReference>
<feature type="compositionally biased region" description="Low complexity" evidence="1">
    <location>
        <begin position="79"/>
        <end position="90"/>
    </location>
</feature>
<dbReference type="SUPFAM" id="SSF57756">
    <property type="entry name" value="Retrovirus zinc finger-like domains"/>
    <property type="match status" value="1"/>
</dbReference>
<feature type="region of interest" description="Disordered" evidence="1">
    <location>
        <begin position="1"/>
        <end position="29"/>
    </location>
</feature>
<evidence type="ECO:0000313" key="2">
    <source>
        <dbReference type="EMBL" id="GFA05729.1"/>
    </source>
</evidence>
<reference evidence="2" key="1">
    <citation type="journal article" date="2019" name="Sci. Rep.">
        <title>Draft genome of Tanacetum cinerariifolium, the natural source of mosquito coil.</title>
        <authorList>
            <person name="Yamashiro T."/>
            <person name="Shiraishi A."/>
            <person name="Satake H."/>
            <person name="Nakayama K."/>
        </authorList>
    </citation>
    <scope>NUCLEOTIDE SEQUENCE</scope>
</reference>
<evidence type="ECO:0000256" key="1">
    <source>
        <dbReference type="SAM" id="MobiDB-lite"/>
    </source>
</evidence>
<feature type="compositionally biased region" description="Pro residues" evidence="1">
    <location>
        <begin position="1"/>
        <end position="10"/>
    </location>
</feature>
<dbReference type="AlphaFoldDB" id="A0A699J3U7"/>
<name>A0A699J3U7_TANCI</name>
<protein>
    <submittedName>
        <fullName evidence="2">Uncharacterized protein</fullName>
    </submittedName>
</protein>
<feature type="region of interest" description="Disordered" evidence="1">
    <location>
        <begin position="69"/>
        <end position="93"/>
    </location>
</feature>
<organism evidence="2">
    <name type="scientific">Tanacetum cinerariifolium</name>
    <name type="common">Dalmatian daisy</name>
    <name type="synonym">Chrysanthemum cinerariifolium</name>
    <dbReference type="NCBI Taxonomy" id="118510"/>
    <lineage>
        <taxon>Eukaryota</taxon>
        <taxon>Viridiplantae</taxon>
        <taxon>Streptophyta</taxon>
        <taxon>Embryophyta</taxon>
        <taxon>Tracheophyta</taxon>
        <taxon>Spermatophyta</taxon>
        <taxon>Magnoliopsida</taxon>
        <taxon>eudicotyledons</taxon>
        <taxon>Gunneridae</taxon>
        <taxon>Pentapetalae</taxon>
        <taxon>asterids</taxon>
        <taxon>campanulids</taxon>
        <taxon>Asterales</taxon>
        <taxon>Asteraceae</taxon>
        <taxon>Asteroideae</taxon>
        <taxon>Anthemideae</taxon>
        <taxon>Anthemidinae</taxon>
        <taxon>Tanacetum</taxon>
    </lineage>
</organism>
<gene>
    <name evidence="2" type="ORF">Tci_577701</name>
</gene>
<feature type="non-terminal residue" evidence="2">
    <location>
        <position position="1"/>
    </location>
</feature>
<feature type="compositionally biased region" description="Polar residues" evidence="1">
    <location>
        <begin position="69"/>
        <end position="78"/>
    </location>
</feature>
<dbReference type="EMBL" id="BKCJ010362360">
    <property type="protein sequence ID" value="GFA05729.1"/>
    <property type="molecule type" value="Genomic_DNA"/>
</dbReference>
<comment type="caution">
    <text evidence="2">The sequence shown here is derived from an EMBL/GenBank/DDBJ whole genome shotgun (WGS) entry which is preliminary data.</text>
</comment>
<dbReference type="Gene3D" id="4.10.60.10">
    <property type="entry name" value="Zinc finger, CCHC-type"/>
    <property type="match status" value="1"/>
</dbReference>
<sequence>IVNGDSPPPKRTIDGVEQSYPPTSTEEKLARKNELKARGTLLMALPNEHQLKFNSYKISKSLIKAIEKSSGSTNQAHGSNSANNDSLSDAMINSPQLDNEDLQQINDDDLEEMNLKWHMAMLTMRAKRFLMKTRRKVGASGSETIGFNKTKIKCYNYHKRGHFARECRDPRENKNIEPVRRNVIIETIDANALVAQDGFRYDWSDQAKDGPTNFAFMAYTSSGSSSLDSEVNDKNKIGIGYHAFPPAYTGNFLPPKPDLILADMDEYVVSESVTSVPVLVTNEAKTSESKPKSVSEPLIED</sequence>
<dbReference type="GO" id="GO:0008270">
    <property type="term" value="F:zinc ion binding"/>
    <property type="evidence" value="ECO:0007669"/>
    <property type="project" value="InterPro"/>
</dbReference>